<organism evidence="2">
    <name type="scientific">hydrothermal vent metagenome</name>
    <dbReference type="NCBI Taxonomy" id="652676"/>
    <lineage>
        <taxon>unclassified sequences</taxon>
        <taxon>metagenomes</taxon>
        <taxon>ecological metagenomes</taxon>
    </lineage>
</organism>
<dbReference type="EMBL" id="UOGK01000504">
    <property type="protein sequence ID" value="VAX41191.1"/>
    <property type="molecule type" value="Genomic_DNA"/>
</dbReference>
<keyword evidence="1" id="KW-0812">Transmembrane</keyword>
<evidence type="ECO:0000313" key="2">
    <source>
        <dbReference type="EMBL" id="VAX41191.1"/>
    </source>
</evidence>
<keyword evidence="1" id="KW-0472">Membrane</keyword>
<gene>
    <name evidence="2" type="ORF">MNBD_PLANCTO03-405</name>
</gene>
<proteinExistence type="predicted"/>
<keyword evidence="1" id="KW-1133">Transmembrane helix</keyword>
<accession>A0A3B1DQQ1</accession>
<sequence>MADEKPDKDATDEEQKKKSPMLTLAIVAVVMVLEAVAAVGFIMFSGSGTADATANTIEGEELAEQEKTIEIALVDGRFQNHTSGNAW</sequence>
<feature type="transmembrane region" description="Helical" evidence="1">
    <location>
        <begin position="21"/>
        <end position="44"/>
    </location>
</feature>
<reference evidence="2" key="1">
    <citation type="submission" date="2018-06" db="EMBL/GenBank/DDBJ databases">
        <authorList>
            <person name="Zhirakovskaya E."/>
        </authorList>
    </citation>
    <scope>NUCLEOTIDE SEQUENCE</scope>
</reference>
<evidence type="ECO:0000256" key="1">
    <source>
        <dbReference type="SAM" id="Phobius"/>
    </source>
</evidence>
<dbReference type="AlphaFoldDB" id="A0A3B1DQQ1"/>
<protein>
    <submittedName>
        <fullName evidence="2">Uncharacterized protein</fullName>
    </submittedName>
</protein>
<name>A0A3B1DQQ1_9ZZZZ</name>
<feature type="non-terminal residue" evidence="2">
    <location>
        <position position="87"/>
    </location>
</feature>